<sequence>MRPPTPDTLPQIKGRLSRPGQKSDNLYLEYFVLKNTIDEGLILRMNIASKFLHQYIMPLSKFYDISVNYSQYLDN</sequence>
<accession>M1PXG6</accession>
<name>M1PXG6_9VIRU</name>
<evidence type="ECO:0000313" key="3">
    <source>
        <dbReference type="Proteomes" id="UP000241071"/>
    </source>
</evidence>
<keyword evidence="2" id="KW-0067">ATP-binding</keyword>
<organism evidence="2 3">
    <name type="scientific">Moumouvirus goulette</name>
    <dbReference type="NCBI Taxonomy" id="1247379"/>
    <lineage>
        <taxon>Viruses</taxon>
        <taxon>Varidnaviria</taxon>
        <taxon>Bamfordvirae</taxon>
        <taxon>Nucleocytoviricota</taxon>
        <taxon>Megaviricetes</taxon>
        <taxon>Imitervirales</taxon>
        <taxon>Mimiviridae</taxon>
        <taxon>Megamimivirinae</taxon>
        <taxon>Moumouvirus</taxon>
        <taxon>Moumouvirus goulettemassiliense</taxon>
    </lineage>
</organism>
<dbReference type="EMBL" id="KC008572">
    <property type="protein sequence ID" value="AGF85442.1"/>
    <property type="molecule type" value="Genomic_DNA"/>
</dbReference>
<keyword evidence="2" id="KW-0347">Helicase</keyword>
<gene>
    <name evidence="2" type="ORF">glt_00633</name>
</gene>
<protein>
    <submittedName>
        <fullName evidence="2">Helicase family protein</fullName>
    </submittedName>
</protein>
<evidence type="ECO:0000313" key="2">
    <source>
        <dbReference type="EMBL" id="AGF85442.1"/>
    </source>
</evidence>
<keyword evidence="2" id="KW-0547">Nucleotide-binding</keyword>
<evidence type="ECO:0000256" key="1">
    <source>
        <dbReference type="SAM" id="MobiDB-lite"/>
    </source>
</evidence>
<dbReference type="GO" id="GO:0004386">
    <property type="term" value="F:helicase activity"/>
    <property type="evidence" value="ECO:0007669"/>
    <property type="project" value="UniProtKB-KW"/>
</dbReference>
<keyword evidence="3" id="KW-1185">Reference proteome</keyword>
<keyword evidence="2" id="KW-0378">Hydrolase</keyword>
<proteinExistence type="predicted"/>
<dbReference type="Proteomes" id="UP000241071">
    <property type="component" value="Segment"/>
</dbReference>
<feature type="region of interest" description="Disordered" evidence="1">
    <location>
        <begin position="1"/>
        <end position="20"/>
    </location>
</feature>
<reference evidence="2 3" key="1">
    <citation type="submission" date="2012-10" db="EMBL/GenBank/DDBJ databases">
        <title>Complete genome sequence of Moumouvirus goulette.</title>
        <authorList>
            <person name="Fournous G."/>
            <person name="Bougalmi M."/>
            <person name="Colson P."/>
        </authorList>
    </citation>
    <scope>NUCLEOTIDE SEQUENCE [LARGE SCALE GENOMIC DNA]</scope>
</reference>